<accession>A0ABU2J6L0</accession>
<dbReference type="InterPro" id="IPR007343">
    <property type="entry name" value="Uncharacterised_pept_Zn_put"/>
</dbReference>
<dbReference type="RefSeq" id="WP_311421784.1">
    <property type="nucleotide sequence ID" value="NZ_JAVREH010000004.1"/>
</dbReference>
<proteinExistence type="predicted"/>
<name>A0ABU2J6L0_9ACTN</name>
<protein>
    <submittedName>
        <fullName evidence="2">Neutral zinc metallopeptidase</fullName>
    </submittedName>
</protein>
<dbReference type="Pfam" id="PF04228">
    <property type="entry name" value="Zn_peptidase"/>
    <property type="match status" value="1"/>
</dbReference>
<dbReference type="EMBL" id="JAVREH010000004">
    <property type="protein sequence ID" value="MDT0260627.1"/>
    <property type="molecule type" value="Genomic_DNA"/>
</dbReference>
<organism evidence="2 3">
    <name type="scientific">Jatrophihabitans lederbergiae</name>
    <dbReference type="NCBI Taxonomy" id="3075547"/>
    <lineage>
        <taxon>Bacteria</taxon>
        <taxon>Bacillati</taxon>
        <taxon>Actinomycetota</taxon>
        <taxon>Actinomycetes</taxon>
        <taxon>Jatrophihabitantales</taxon>
        <taxon>Jatrophihabitantaceae</taxon>
        <taxon>Jatrophihabitans</taxon>
    </lineage>
</organism>
<gene>
    <name evidence="2" type="ORF">RM423_04395</name>
</gene>
<keyword evidence="3" id="KW-1185">Reference proteome</keyword>
<sequence length="199" mass="21244">MGASTPSTARTSPRPSGATRACARTRPARSNNAFYCQADDSIVYDRNPQHLVAQLGAKYGEFMIAAVIAHEWGHAIQQRLGVFESSPNRATIYTETQADCASGAFIATAQKHQAPHFAITNQQLENTLLGYLQVRDPPPLSVQQISHGNGFDRLSAMADGISNGASFCYARSSSRAVSPSDPSPPTSTTSSAATCRTPR</sequence>
<dbReference type="SUPFAM" id="SSF55486">
    <property type="entry name" value="Metalloproteases ('zincins'), catalytic domain"/>
    <property type="match status" value="1"/>
</dbReference>
<evidence type="ECO:0000256" key="1">
    <source>
        <dbReference type="SAM" id="MobiDB-lite"/>
    </source>
</evidence>
<feature type="region of interest" description="Disordered" evidence="1">
    <location>
        <begin position="1"/>
        <end position="24"/>
    </location>
</feature>
<evidence type="ECO:0000313" key="3">
    <source>
        <dbReference type="Proteomes" id="UP001183176"/>
    </source>
</evidence>
<feature type="region of interest" description="Disordered" evidence="1">
    <location>
        <begin position="173"/>
        <end position="199"/>
    </location>
</feature>
<evidence type="ECO:0000313" key="2">
    <source>
        <dbReference type="EMBL" id="MDT0260627.1"/>
    </source>
</evidence>
<dbReference type="Proteomes" id="UP001183176">
    <property type="component" value="Unassembled WGS sequence"/>
</dbReference>
<reference evidence="3" key="1">
    <citation type="submission" date="2023-07" db="EMBL/GenBank/DDBJ databases">
        <title>30 novel species of actinomycetes from the DSMZ collection.</title>
        <authorList>
            <person name="Nouioui I."/>
        </authorList>
    </citation>
    <scope>NUCLEOTIDE SEQUENCE [LARGE SCALE GENOMIC DNA]</scope>
    <source>
        <strain evidence="3">DSM 44399</strain>
    </source>
</reference>
<comment type="caution">
    <text evidence="2">The sequence shown here is derived from an EMBL/GenBank/DDBJ whole genome shotgun (WGS) entry which is preliminary data.</text>
</comment>
<feature type="compositionally biased region" description="Polar residues" evidence="1">
    <location>
        <begin position="1"/>
        <end position="14"/>
    </location>
</feature>